<dbReference type="EMBL" id="BARS01041494">
    <property type="protein sequence ID" value="GAG32824.1"/>
    <property type="molecule type" value="Genomic_DNA"/>
</dbReference>
<reference evidence="1" key="1">
    <citation type="journal article" date="2014" name="Front. Microbiol.">
        <title>High frequency of phylogenetically diverse reductive dehalogenase-homologous genes in deep subseafloor sedimentary metagenomes.</title>
        <authorList>
            <person name="Kawai M."/>
            <person name="Futagami T."/>
            <person name="Toyoda A."/>
            <person name="Takaki Y."/>
            <person name="Nishi S."/>
            <person name="Hori S."/>
            <person name="Arai W."/>
            <person name="Tsubouchi T."/>
            <person name="Morono Y."/>
            <person name="Uchiyama I."/>
            <person name="Ito T."/>
            <person name="Fujiyama A."/>
            <person name="Inagaki F."/>
            <person name="Takami H."/>
        </authorList>
    </citation>
    <scope>NUCLEOTIDE SEQUENCE</scope>
    <source>
        <strain evidence="1">Expedition CK06-06</strain>
    </source>
</reference>
<name>X0WP94_9ZZZZ</name>
<organism evidence="1">
    <name type="scientific">marine sediment metagenome</name>
    <dbReference type="NCBI Taxonomy" id="412755"/>
    <lineage>
        <taxon>unclassified sequences</taxon>
        <taxon>metagenomes</taxon>
        <taxon>ecological metagenomes</taxon>
    </lineage>
</organism>
<accession>X0WP94</accession>
<protein>
    <submittedName>
        <fullName evidence="1">Uncharacterized protein</fullName>
    </submittedName>
</protein>
<sequence>MAPNLELEPRYSTREIPGRCIKCLAEEQSRDCLRQLLKGGSEDKELKETYEALASLLKSPELQKLRDESERYLAEGRDVKIVLHLGEGEPRYEIKVGQ</sequence>
<dbReference type="AlphaFoldDB" id="X0WP94"/>
<gene>
    <name evidence="1" type="ORF">S01H1_63095</name>
</gene>
<proteinExistence type="predicted"/>
<comment type="caution">
    <text evidence="1">The sequence shown here is derived from an EMBL/GenBank/DDBJ whole genome shotgun (WGS) entry which is preliminary data.</text>
</comment>
<evidence type="ECO:0000313" key="1">
    <source>
        <dbReference type="EMBL" id="GAG32824.1"/>
    </source>
</evidence>